<reference evidence="1 2" key="1">
    <citation type="journal article" date="2020" name="Cell">
        <title>Large-Scale Comparative Analyses of Tick Genomes Elucidate Their Genetic Diversity and Vector Capacities.</title>
        <authorList>
            <consortium name="Tick Genome and Microbiome Consortium (TIGMIC)"/>
            <person name="Jia N."/>
            <person name="Wang J."/>
            <person name="Shi W."/>
            <person name="Du L."/>
            <person name="Sun Y."/>
            <person name="Zhan W."/>
            <person name="Jiang J.F."/>
            <person name="Wang Q."/>
            <person name="Zhang B."/>
            <person name="Ji P."/>
            <person name="Bell-Sakyi L."/>
            <person name="Cui X.M."/>
            <person name="Yuan T.T."/>
            <person name="Jiang B.G."/>
            <person name="Yang W.F."/>
            <person name="Lam T.T."/>
            <person name="Chang Q.C."/>
            <person name="Ding S.J."/>
            <person name="Wang X.J."/>
            <person name="Zhu J.G."/>
            <person name="Ruan X.D."/>
            <person name="Zhao L."/>
            <person name="Wei J.T."/>
            <person name="Ye R.Z."/>
            <person name="Que T.C."/>
            <person name="Du C.H."/>
            <person name="Zhou Y.H."/>
            <person name="Cheng J.X."/>
            <person name="Dai P.F."/>
            <person name="Guo W.B."/>
            <person name="Han X.H."/>
            <person name="Huang E.J."/>
            <person name="Li L.F."/>
            <person name="Wei W."/>
            <person name="Gao Y.C."/>
            <person name="Liu J.Z."/>
            <person name="Shao H.Z."/>
            <person name="Wang X."/>
            <person name="Wang C.C."/>
            <person name="Yang T.C."/>
            <person name="Huo Q.B."/>
            <person name="Li W."/>
            <person name="Chen H.Y."/>
            <person name="Chen S.E."/>
            <person name="Zhou L.G."/>
            <person name="Ni X.B."/>
            <person name="Tian J.H."/>
            <person name="Sheng Y."/>
            <person name="Liu T."/>
            <person name="Pan Y.S."/>
            <person name="Xia L.Y."/>
            <person name="Li J."/>
            <person name="Zhao F."/>
            <person name="Cao W.C."/>
        </authorList>
    </citation>
    <scope>NUCLEOTIDE SEQUENCE [LARGE SCALE GENOMIC DNA]</scope>
    <source>
        <strain evidence="1">HaeL-2018</strain>
    </source>
</reference>
<name>A0A9J6GF84_HAELO</name>
<dbReference type="VEuPathDB" id="VectorBase:HLOH_059855"/>
<proteinExistence type="predicted"/>
<accession>A0A9J6GF84</accession>
<keyword evidence="2" id="KW-1185">Reference proteome</keyword>
<evidence type="ECO:0000313" key="1">
    <source>
        <dbReference type="EMBL" id="KAH9374074.1"/>
    </source>
</evidence>
<dbReference type="Proteomes" id="UP000821853">
    <property type="component" value="Chromosome 4"/>
</dbReference>
<sequence length="120" mass="13777">MLHAGGFRQTTEELLSAIVCNIDVENCMCSRCPACPGKDALMTILESALDMDKVEDFHVENRIAGIRRILEKIVLSSSKFSEQFLGTVKDLKMHHFISKQQAKFLQEIKTRRKMRGRFLF</sequence>
<evidence type="ECO:0000313" key="2">
    <source>
        <dbReference type="Proteomes" id="UP000821853"/>
    </source>
</evidence>
<gene>
    <name evidence="1" type="ORF">HPB48_005343</name>
</gene>
<comment type="caution">
    <text evidence="1">The sequence shown here is derived from an EMBL/GenBank/DDBJ whole genome shotgun (WGS) entry which is preliminary data.</text>
</comment>
<organism evidence="1 2">
    <name type="scientific">Haemaphysalis longicornis</name>
    <name type="common">Bush tick</name>
    <dbReference type="NCBI Taxonomy" id="44386"/>
    <lineage>
        <taxon>Eukaryota</taxon>
        <taxon>Metazoa</taxon>
        <taxon>Ecdysozoa</taxon>
        <taxon>Arthropoda</taxon>
        <taxon>Chelicerata</taxon>
        <taxon>Arachnida</taxon>
        <taxon>Acari</taxon>
        <taxon>Parasitiformes</taxon>
        <taxon>Ixodida</taxon>
        <taxon>Ixodoidea</taxon>
        <taxon>Ixodidae</taxon>
        <taxon>Haemaphysalinae</taxon>
        <taxon>Haemaphysalis</taxon>
    </lineage>
</organism>
<protein>
    <submittedName>
        <fullName evidence="1">Uncharacterized protein</fullName>
    </submittedName>
</protein>
<dbReference type="AlphaFoldDB" id="A0A9J6GF84"/>
<dbReference type="PANTHER" id="PTHR46601">
    <property type="entry name" value="ULP_PROTEASE DOMAIN-CONTAINING PROTEIN"/>
    <property type="match status" value="1"/>
</dbReference>
<dbReference type="EMBL" id="JABSTR010000006">
    <property type="protein sequence ID" value="KAH9374074.1"/>
    <property type="molecule type" value="Genomic_DNA"/>
</dbReference>
<dbReference type="PANTHER" id="PTHR46601:SF1">
    <property type="entry name" value="ADF-H DOMAIN-CONTAINING PROTEIN"/>
    <property type="match status" value="1"/>
</dbReference>